<comment type="caution">
    <text evidence="1">The sequence shown here is derived from an EMBL/GenBank/DDBJ whole genome shotgun (WGS) entry which is preliminary data.</text>
</comment>
<reference evidence="1" key="1">
    <citation type="submission" date="2022-07" db="EMBL/GenBank/DDBJ databases">
        <title>Phylogenomic reconstructions and comparative analyses of Kickxellomycotina fungi.</title>
        <authorList>
            <person name="Reynolds N.K."/>
            <person name="Stajich J.E."/>
            <person name="Barry K."/>
            <person name="Grigoriev I.V."/>
            <person name="Crous P."/>
            <person name="Smith M.E."/>
        </authorList>
    </citation>
    <scope>NUCLEOTIDE SEQUENCE</scope>
    <source>
        <strain evidence="1">NBRC 100468</strain>
    </source>
</reference>
<dbReference type="EMBL" id="JANBPU010000887">
    <property type="protein sequence ID" value="KAJ1908789.1"/>
    <property type="molecule type" value="Genomic_DNA"/>
</dbReference>
<feature type="non-terminal residue" evidence="1">
    <location>
        <position position="77"/>
    </location>
</feature>
<dbReference type="Proteomes" id="UP001150538">
    <property type="component" value="Unassembled WGS sequence"/>
</dbReference>
<evidence type="ECO:0000313" key="1">
    <source>
        <dbReference type="EMBL" id="KAJ1908789.1"/>
    </source>
</evidence>
<proteinExistence type="predicted"/>
<organism evidence="1 2">
    <name type="scientific">Mycoemilia scoparia</name>
    <dbReference type="NCBI Taxonomy" id="417184"/>
    <lineage>
        <taxon>Eukaryota</taxon>
        <taxon>Fungi</taxon>
        <taxon>Fungi incertae sedis</taxon>
        <taxon>Zoopagomycota</taxon>
        <taxon>Kickxellomycotina</taxon>
        <taxon>Kickxellomycetes</taxon>
        <taxon>Kickxellales</taxon>
        <taxon>Kickxellaceae</taxon>
        <taxon>Mycoemilia</taxon>
    </lineage>
</organism>
<gene>
    <name evidence="1" type="ORF">H4219_006469</name>
</gene>
<keyword evidence="2" id="KW-1185">Reference proteome</keyword>
<accession>A0A9W7ZIF6</accession>
<evidence type="ECO:0000313" key="2">
    <source>
        <dbReference type="Proteomes" id="UP001150538"/>
    </source>
</evidence>
<name>A0A9W7ZIF6_9FUNG</name>
<protein>
    <submittedName>
        <fullName evidence="1">Uncharacterized protein</fullName>
    </submittedName>
</protein>
<sequence>MTTPTLAKSNRPKRFVACWMGPEGADIKSITRAACKAGTGKYGWKLKTKGGGVRCFNVGDDVPEMNLFSSICVAHGA</sequence>
<dbReference type="AlphaFoldDB" id="A0A9W7ZIF6"/>